<keyword evidence="2" id="KW-0732">Signal</keyword>
<evidence type="ECO:0000313" key="3">
    <source>
        <dbReference type="EMBL" id="ORY78584.1"/>
    </source>
</evidence>
<sequence length="338" mass="37699">MAILRSSVLSCLILGTFVNAVDPSPPAAAAELRRHDTNSVQELSCKTVDFTLKTVIRVNVKRDSSSSTQPKPRTYNEVLEGLASSSNTKAYSEATTGSVSSSKPRTYADVVKGLGSSSSSSSPLNTNSSEAGPSNSPICEVACKTKVWKHRDRLASRPDICQIVISNDITPAYTTPGRRPSIYDWVYTRIVWEDSSLTCDSESAHIAEQKQARQKTCAAPDFDDHQCTCEIDLRVRRLLPGTFQSLPDGHGSFALYQISCHEDDVLKRLEYDGWQRQGHRLVGTKPCYQKDDADWVPNLYQDIVICYFKDPRYRASTPIMDSYFSFWGVMHSDYPPFI</sequence>
<name>A0A1Y2F520_PROLT</name>
<feature type="chain" id="PRO_5011006874" evidence="2">
    <location>
        <begin position="24"/>
        <end position="338"/>
    </location>
</feature>
<accession>A0A1Y2F520</accession>
<keyword evidence="4" id="KW-1185">Reference proteome</keyword>
<dbReference type="EMBL" id="MCFI01000017">
    <property type="protein sequence ID" value="ORY78584.1"/>
    <property type="molecule type" value="Genomic_DNA"/>
</dbReference>
<comment type="caution">
    <text evidence="3">The sequence shown here is derived from an EMBL/GenBank/DDBJ whole genome shotgun (WGS) entry which is preliminary data.</text>
</comment>
<dbReference type="RefSeq" id="XP_040723465.1">
    <property type="nucleotide sequence ID" value="XM_040870668.1"/>
</dbReference>
<organism evidence="3 4">
    <name type="scientific">Protomyces lactucae-debilis</name>
    <dbReference type="NCBI Taxonomy" id="2754530"/>
    <lineage>
        <taxon>Eukaryota</taxon>
        <taxon>Fungi</taxon>
        <taxon>Dikarya</taxon>
        <taxon>Ascomycota</taxon>
        <taxon>Taphrinomycotina</taxon>
        <taxon>Taphrinomycetes</taxon>
        <taxon>Taphrinales</taxon>
        <taxon>Protomycetaceae</taxon>
        <taxon>Protomyces</taxon>
    </lineage>
</organism>
<evidence type="ECO:0000256" key="1">
    <source>
        <dbReference type="SAM" id="MobiDB-lite"/>
    </source>
</evidence>
<feature type="region of interest" description="Disordered" evidence="1">
    <location>
        <begin position="111"/>
        <end position="134"/>
    </location>
</feature>
<feature type="signal peptide" evidence="2">
    <location>
        <begin position="1"/>
        <end position="23"/>
    </location>
</feature>
<dbReference type="AlphaFoldDB" id="A0A1Y2F520"/>
<proteinExistence type="predicted"/>
<dbReference type="GeneID" id="63787267"/>
<dbReference type="Proteomes" id="UP000193685">
    <property type="component" value="Unassembled WGS sequence"/>
</dbReference>
<evidence type="ECO:0000313" key="4">
    <source>
        <dbReference type="Proteomes" id="UP000193685"/>
    </source>
</evidence>
<reference evidence="3 4" key="1">
    <citation type="submission" date="2016-07" db="EMBL/GenBank/DDBJ databases">
        <title>Pervasive Adenine N6-methylation of Active Genes in Fungi.</title>
        <authorList>
            <consortium name="DOE Joint Genome Institute"/>
            <person name="Mondo S.J."/>
            <person name="Dannebaum R.O."/>
            <person name="Kuo R.C."/>
            <person name="Labutti K."/>
            <person name="Haridas S."/>
            <person name="Kuo A."/>
            <person name="Salamov A."/>
            <person name="Ahrendt S.R."/>
            <person name="Lipzen A."/>
            <person name="Sullivan W."/>
            <person name="Andreopoulos W.B."/>
            <person name="Clum A."/>
            <person name="Lindquist E."/>
            <person name="Daum C."/>
            <person name="Ramamoorthy G.K."/>
            <person name="Gryganskyi A."/>
            <person name="Culley D."/>
            <person name="Magnuson J.K."/>
            <person name="James T.Y."/>
            <person name="O'Malley M.A."/>
            <person name="Stajich J.E."/>
            <person name="Spatafora J.W."/>
            <person name="Visel A."/>
            <person name="Grigoriev I.V."/>
        </authorList>
    </citation>
    <scope>NUCLEOTIDE SEQUENCE [LARGE SCALE GENOMIC DNA]</scope>
    <source>
        <strain evidence="3 4">12-1054</strain>
    </source>
</reference>
<protein>
    <submittedName>
        <fullName evidence="3">Uncharacterized protein</fullName>
    </submittedName>
</protein>
<gene>
    <name evidence="3" type="ORF">BCR37DRAFT_388770</name>
</gene>
<feature type="compositionally biased region" description="Polar residues" evidence="1">
    <location>
        <begin position="123"/>
        <end position="134"/>
    </location>
</feature>
<evidence type="ECO:0000256" key="2">
    <source>
        <dbReference type="SAM" id="SignalP"/>
    </source>
</evidence>